<feature type="active site" evidence="2 3">
    <location>
        <position position="348"/>
    </location>
</feature>
<comment type="subunit">
    <text evidence="2">Homodimer.</text>
</comment>
<dbReference type="InterPro" id="IPR008220">
    <property type="entry name" value="HAT_MetX-like"/>
</dbReference>
<evidence type="ECO:0000256" key="1">
    <source>
        <dbReference type="ARBA" id="ARBA00022679"/>
    </source>
</evidence>
<dbReference type="STRING" id="150121.SAMN06296010_2050"/>
<dbReference type="GO" id="GO:0004414">
    <property type="term" value="F:homoserine O-acetyltransferase activity"/>
    <property type="evidence" value="ECO:0007669"/>
    <property type="project" value="UniProtKB-UniRule"/>
</dbReference>
<evidence type="ECO:0000313" key="5">
    <source>
        <dbReference type="EMBL" id="SMG35405.1"/>
    </source>
</evidence>
<keyword evidence="2" id="KW-0963">Cytoplasm</keyword>
<keyword evidence="6" id="KW-1185">Reference proteome</keyword>
<dbReference type="HAMAP" id="MF_00296">
    <property type="entry name" value="MetX_acyltransf"/>
    <property type="match status" value="1"/>
</dbReference>
<comment type="catalytic activity">
    <reaction evidence="2">
        <text>L-homoserine + acetyl-CoA = O-acetyl-L-homoserine + CoA</text>
        <dbReference type="Rhea" id="RHEA:13701"/>
        <dbReference type="ChEBI" id="CHEBI:57287"/>
        <dbReference type="ChEBI" id="CHEBI:57288"/>
        <dbReference type="ChEBI" id="CHEBI:57476"/>
        <dbReference type="ChEBI" id="CHEBI:57716"/>
        <dbReference type="EC" id="2.3.1.31"/>
    </reaction>
</comment>
<evidence type="ECO:0000313" key="6">
    <source>
        <dbReference type="Proteomes" id="UP000193244"/>
    </source>
</evidence>
<dbReference type="NCBIfam" id="TIGR01392">
    <property type="entry name" value="homoserO_Ac_trn"/>
    <property type="match status" value="1"/>
</dbReference>
<dbReference type="Gene3D" id="3.40.50.1820">
    <property type="entry name" value="alpha/beta hydrolase"/>
    <property type="match status" value="1"/>
</dbReference>
<dbReference type="InterPro" id="IPR000073">
    <property type="entry name" value="AB_hydrolase_1"/>
</dbReference>
<dbReference type="UniPathway" id="UPA00051">
    <property type="reaction ID" value="UER00074"/>
</dbReference>
<sequence length="401" mass="42852">MDWQTPEDTVPSGFITDAQIRSILGKPPASGAWRDGDPIGSRSFVSIGSFDFDIGASIPDVRIAYETQGTLSPERDNAVLVLHALTGDSHLVGHAAPGHPTDGWWSGIVGPGLAIDTNRWFVVSPNMLGGCQGSTGPASLGPGGIEWGASFPYTTVGDQVRAQAAFSDAIGIDRWAAVIGGSMGGMHAIEWGVSQPERIDRLAVIAAPARSNADQVALNSVQVEAIHIDPRFSGGDYYDAADGEGPHRGLALARRMALLNYRSPSELNDRFERSWQSGISPLGSDGRFAVESYLDFHGNKFTRRFDANSYVTLVQAMNSHDVGRGRGGLTNALSEVTIPTIIIGIDSDRLFPIEDQLEIARHVPGNIDGDDAVVLSSPFGHDGFLIENEAVGRQLRRLLDA</sequence>
<feature type="binding site" evidence="2">
    <location>
        <position position="254"/>
    </location>
    <ligand>
        <name>substrate</name>
    </ligand>
</feature>
<gene>
    <name evidence="2" type="primary">metXA</name>
    <name evidence="5" type="ORF">SAMN06296010_2050</name>
</gene>
<dbReference type="EC" id="2.3.1.31" evidence="2"/>
<dbReference type="Proteomes" id="UP000193244">
    <property type="component" value="Unassembled WGS sequence"/>
</dbReference>
<keyword evidence="2" id="KW-0486">Methionine biosynthesis</keyword>
<keyword evidence="2" id="KW-0012">Acyltransferase</keyword>
<dbReference type="InterPro" id="IPR029058">
    <property type="entry name" value="AB_hydrolase_fold"/>
</dbReference>
<dbReference type="GO" id="GO:0009092">
    <property type="term" value="P:homoserine metabolic process"/>
    <property type="evidence" value="ECO:0007669"/>
    <property type="project" value="TreeGrafter"/>
</dbReference>
<feature type="domain" description="AB hydrolase-1" evidence="4">
    <location>
        <begin position="77"/>
        <end position="385"/>
    </location>
</feature>
<accession>A0A1X7K396</accession>
<dbReference type="PANTHER" id="PTHR32268:SF11">
    <property type="entry name" value="HOMOSERINE O-ACETYLTRANSFERASE"/>
    <property type="match status" value="1"/>
</dbReference>
<dbReference type="SUPFAM" id="SSF53474">
    <property type="entry name" value="alpha/beta-Hydrolases"/>
    <property type="match status" value="1"/>
</dbReference>
<dbReference type="PIRSF" id="PIRSF000443">
    <property type="entry name" value="Homoser_Ac_trans"/>
    <property type="match status" value="1"/>
</dbReference>
<comment type="function">
    <text evidence="2">Transfers an acetyl group from acetyl-CoA to L-homoserine, forming acetyl-L-homoserine.</text>
</comment>
<comment type="pathway">
    <text evidence="2">Amino-acid biosynthesis; L-methionine biosynthesis via de novo pathway; O-acetyl-L-homoserine from L-homoserine: step 1/1.</text>
</comment>
<dbReference type="NCBIfam" id="NF001209">
    <property type="entry name" value="PRK00175.1"/>
    <property type="match status" value="1"/>
</dbReference>
<proteinExistence type="inferred from homology"/>
<protein>
    <recommendedName>
        <fullName evidence="2">Homoserine O-acetyltransferase</fullName>
        <shortName evidence="2">HAT</shortName>
        <ecNumber evidence="2">2.3.1.31</ecNumber>
    </recommendedName>
    <alternativeName>
        <fullName evidence="2">Homoserine transacetylase</fullName>
        <shortName evidence="2">HTA</shortName>
    </alternativeName>
</protein>
<dbReference type="GO" id="GO:0005737">
    <property type="term" value="C:cytoplasm"/>
    <property type="evidence" value="ECO:0007669"/>
    <property type="project" value="UniProtKB-SubCell"/>
</dbReference>
<dbReference type="OrthoDB" id="9800754at2"/>
<dbReference type="AlphaFoldDB" id="A0A1X7K396"/>
<dbReference type="GO" id="GO:0009086">
    <property type="term" value="P:methionine biosynthetic process"/>
    <property type="evidence" value="ECO:0007669"/>
    <property type="project" value="UniProtKB-UniRule"/>
</dbReference>
<organism evidence="5 6">
    <name type="scientific">Agreia pratensis</name>
    <dbReference type="NCBI Taxonomy" id="150121"/>
    <lineage>
        <taxon>Bacteria</taxon>
        <taxon>Bacillati</taxon>
        <taxon>Actinomycetota</taxon>
        <taxon>Actinomycetes</taxon>
        <taxon>Micrococcales</taxon>
        <taxon>Microbacteriaceae</taxon>
        <taxon>Agreia</taxon>
    </lineage>
</organism>
<dbReference type="Pfam" id="PF00561">
    <property type="entry name" value="Abhydrolase_1"/>
    <property type="match status" value="1"/>
</dbReference>
<feature type="active site" evidence="2 3">
    <location>
        <position position="381"/>
    </location>
</feature>
<reference evidence="6" key="1">
    <citation type="submission" date="2017-04" db="EMBL/GenBank/DDBJ databases">
        <authorList>
            <person name="Varghese N."/>
            <person name="Submissions S."/>
        </authorList>
    </citation>
    <scope>NUCLEOTIDE SEQUENCE [LARGE SCALE GENOMIC DNA]</scope>
    <source>
        <strain evidence="6">VKM Ac-2510</strain>
    </source>
</reference>
<evidence type="ECO:0000256" key="3">
    <source>
        <dbReference type="PIRSR" id="PIRSR000443-1"/>
    </source>
</evidence>
<dbReference type="EMBL" id="FXAY01000003">
    <property type="protein sequence ID" value="SMG35405.1"/>
    <property type="molecule type" value="Genomic_DNA"/>
</dbReference>
<dbReference type="PANTHER" id="PTHR32268">
    <property type="entry name" value="HOMOSERINE O-ACETYLTRANSFERASE"/>
    <property type="match status" value="1"/>
</dbReference>
<evidence type="ECO:0000259" key="4">
    <source>
        <dbReference type="Pfam" id="PF00561"/>
    </source>
</evidence>
<evidence type="ECO:0000256" key="2">
    <source>
        <dbReference type="HAMAP-Rule" id="MF_00296"/>
    </source>
</evidence>
<name>A0A1X7K396_9MICO</name>
<comment type="caution">
    <text evidence="2">Lacks conserved residue(s) required for the propagation of feature annotation.</text>
</comment>
<comment type="similarity">
    <text evidence="2">Belongs to the AB hydrolase superfamily. MetX family.</text>
</comment>
<feature type="binding site" evidence="2">
    <location>
        <position position="382"/>
    </location>
    <ligand>
        <name>substrate</name>
    </ligand>
</feature>
<dbReference type="RefSeq" id="WP_085485634.1">
    <property type="nucleotide sequence ID" value="NZ_FXAY01000003.1"/>
</dbReference>
<keyword evidence="2" id="KW-0028">Amino-acid biosynthesis</keyword>
<keyword evidence="1 2" id="KW-0808">Transferase</keyword>
<feature type="active site" description="Nucleophile" evidence="2 3">
    <location>
        <position position="182"/>
    </location>
</feature>
<comment type="subcellular location">
    <subcellularLocation>
        <location evidence="2">Cytoplasm</location>
    </subcellularLocation>
</comment>